<feature type="region of interest" description="Disordered" evidence="1">
    <location>
        <begin position="134"/>
        <end position="154"/>
    </location>
</feature>
<name>A0AA37HFN3_9HYPH</name>
<dbReference type="EMBL" id="BPQJ01000035">
    <property type="protein sequence ID" value="GJD65161.1"/>
    <property type="molecule type" value="Genomic_DNA"/>
</dbReference>
<protein>
    <submittedName>
        <fullName evidence="2">Uncharacterized protein</fullName>
    </submittedName>
</protein>
<comment type="caution">
    <text evidence="2">The sequence shown here is derived from an EMBL/GenBank/DDBJ whole genome shotgun (WGS) entry which is preliminary data.</text>
</comment>
<dbReference type="Proteomes" id="UP001055286">
    <property type="component" value="Unassembled WGS sequence"/>
</dbReference>
<evidence type="ECO:0000313" key="3">
    <source>
        <dbReference type="Proteomes" id="UP001055286"/>
    </source>
</evidence>
<evidence type="ECO:0000313" key="2">
    <source>
        <dbReference type="EMBL" id="GJD65161.1"/>
    </source>
</evidence>
<accession>A0AA37HFN3</accession>
<evidence type="ECO:0000256" key="1">
    <source>
        <dbReference type="SAM" id="MobiDB-lite"/>
    </source>
</evidence>
<reference evidence="2" key="1">
    <citation type="journal article" date="2016" name="Front. Microbiol.">
        <title>Genome Sequence of the Piezophilic, Mesophilic Sulfate-Reducing Bacterium Desulfovibrio indicus J2T.</title>
        <authorList>
            <person name="Cao J."/>
            <person name="Maignien L."/>
            <person name="Shao Z."/>
            <person name="Alain K."/>
            <person name="Jebbar M."/>
        </authorList>
    </citation>
    <scope>NUCLEOTIDE SEQUENCE</scope>
    <source>
        <strain evidence="2">JCM 32048</strain>
    </source>
</reference>
<organism evidence="2 3">
    <name type="scientific">Methylobacterium frigidaeris</name>
    <dbReference type="NCBI Taxonomy" id="2038277"/>
    <lineage>
        <taxon>Bacteria</taxon>
        <taxon>Pseudomonadati</taxon>
        <taxon>Pseudomonadota</taxon>
        <taxon>Alphaproteobacteria</taxon>
        <taxon>Hyphomicrobiales</taxon>
        <taxon>Methylobacteriaceae</taxon>
        <taxon>Methylobacterium</taxon>
    </lineage>
</organism>
<dbReference type="AlphaFoldDB" id="A0AA37HFN3"/>
<gene>
    <name evidence="2" type="ORF">MPEAHAMD_5348</name>
</gene>
<dbReference type="RefSeq" id="WP_133123659.1">
    <property type="nucleotide sequence ID" value="NZ_BPQJ01000035.1"/>
</dbReference>
<keyword evidence="3" id="KW-1185">Reference proteome</keyword>
<reference evidence="2" key="2">
    <citation type="submission" date="2021-08" db="EMBL/GenBank/DDBJ databases">
        <authorList>
            <person name="Tani A."/>
            <person name="Ola A."/>
            <person name="Ogura Y."/>
            <person name="Katsura K."/>
            <person name="Hayashi T."/>
        </authorList>
    </citation>
    <scope>NUCLEOTIDE SEQUENCE</scope>
    <source>
        <strain evidence="2">JCM 32048</strain>
    </source>
</reference>
<proteinExistence type="predicted"/>
<feature type="region of interest" description="Disordered" evidence="1">
    <location>
        <begin position="39"/>
        <end position="60"/>
    </location>
</feature>
<sequence length="277" mass="29664">MLQNANRETVDIEALLVRAYREKRVDRYGQDGRQAGAVALGLGSGPRAPGSQLGGPERVDTSSYAANSAARTREAFLRLAGTADGLLALHDAVLALPDMYVEYGAGADFLVWDAETAERHGEVITLKGGKASIQATRRRGGRGEGRNDRVPVGLPRPLTTLPTSVLIITHGREASRPDVMDASLRRRPVYRPGTRDVAGFEFVADAPLDVVAFERARYAAWHAALGMLAAARAGCPEFAVTGPAAPLTIWSSEALDRAPVTRRKARTNKANSERIAA</sequence>